<feature type="region of interest" description="Disordered" evidence="1">
    <location>
        <begin position="251"/>
        <end position="276"/>
    </location>
</feature>
<sequence length="468" mass="50289">MLEAGNGDRLVPGALTHSFVDNRQVSSQQNRLALIAHDSPRVSAQRMMADRMQQSPRLAAQRAQVARMDSLPTQSPAQRVPPQKADLPDTSGLSSGSLGSALPIQRQAWHSGEQFAKGVMSVNLTPGQSRTVPDRDRKAPTVDALVSYAPNETAPDADPIRLIQIVRAASSADDQDISFSDANDAKEKRRDKAKTASADGVEKGWFVDHTAEVLKPRSVAGSPSVPDAYADASFGLSRDADGKEITAPYVDIPNSGNQHGRKHNNDITPATLKDQPASTAPYDFRAEVVAKGLEQAGEEVYGTVAWSFRTISGAGGYQEIVPQQIPEFKNAPSATFNAAVDKYDEVYRNPGASTSPENINGLKAAILDPHKTEDERQRARNELEGILDILEINATSDEWDELTNIRISILEIDAKIAAPPAAAAANNAEESKEKEKEEKEDDDWSGFQSAGATATESAGNGAVLDENT</sequence>
<dbReference type="KEGG" id="mass:CR152_23560"/>
<feature type="region of interest" description="Disordered" evidence="1">
    <location>
        <begin position="173"/>
        <end position="198"/>
    </location>
</feature>
<dbReference type="EMBL" id="CP024608">
    <property type="protein sequence ID" value="ATQ77160.1"/>
    <property type="molecule type" value="Genomic_DNA"/>
</dbReference>
<gene>
    <name evidence="2" type="ORF">CR152_23560</name>
</gene>
<evidence type="ECO:0000313" key="2">
    <source>
        <dbReference type="EMBL" id="ATQ77160.1"/>
    </source>
</evidence>
<keyword evidence="3" id="KW-1185">Reference proteome</keyword>
<dbReference type="Proteomes" id="UP000229897">
    <property type="component" value="Chromosome"/>
</dbReference>
<feature type="compositionally biased region" description="Polar residues" evidence="1">
    <location>
        <begin position="446"/>
        <end position="458"/>
    </location>
</feature>
<feature type="region of interest" description="Disordered" evidence="1">
    <location>
        <begin position="420"/>
        <end position="468"/>
    </location>
</feature>
<organism evidence="2 3">
    <name type="scientific">Massilia violaceinigra</name>
    <dbReference type="NCBI Taxonomy" id="2045208"/>
    <lineage>
        <taxon>Bacteria</taxon>
        <taxon>Pseudomonadati</taxon>
        <taxon>Pseudomonadota</taxon>
        <taxon>Betaproteobacteria</taxon>
        <taxon>Burkholderiales</taxon>
        <taxon>Oxalobacteraceae</taxon>
        <taxon>Telluria group</taxon>
        <taxon>Massilia</taxon>
    </lineage>
</organism>
<accession>A0A2D2DQC2</accession>
<proteinExistence type="predicted"/>
<feature type="compositionally biased region" description="Basic and acidic residues" evidence="1">
    <location>
        <begin position="183"/>
        <end position="198"/>
    </location>
</feature>
<feature type="region of interest" description="Disordered" evidence="1">
    <location>
        <begin position="46"/>
        <end position="97"/>
    </location>
</feature>
<dbReference type="AlphaFoldDB" id="A0A2D2DQC2"/>
<evidence type="ECO:0000313" key="3">
    <source>
        <dbReference type="Proteomes" id="UP000229897"/>
    </source>
</evidence>
<reference evidence="2" key="1">
    <citation type="submission" date="2017-10" db="EMBL/GenBank/DDBJ databases">
        <title>Massilia psychrophilum sp. nov., a novel purple-pigmented bacterium isolated from Tianshan glacier, Xinjiang Municipality, China.</title>
        <authorList>
            <person name="Wang H."/>
        </authorList>
    </citation>
    <scope>NUCLEOTIDE SEQUENCE [LARGE SCALE GENOMIC DNA]</scope>
    <source>
        <strain evidence="2">B2</strain>
    </source>
</reference>
<protein>
    <submittedName>
        <fullName evidence="2">Uncharacterized protein</fullName>
    </submittedName>
</protein>
<name>A0A2D2DQC2_9BURK</name>
<evidence type="ECO:0000256" key="1">
    <source>
        <dbReference type="SAM" id="MobiDB-lite"/>
    </source>
</evidence>